<feature type="coiled-coil region" evidence="1">
    <location>
        <begin position="33"/>
        <end position="88"/>
    </location>
</feature>
<dbReference type="RefSeq" id="WP_263412703.1">
    <property type="nucleotide sequence ID" value="NZ_BAABBH010000001.1"/>
</dbReference>
<dbReference type="EMBL" id="JBJYXY010000001">
    <property type="protein sequence ID" value="MFN2975785.1"/>
    <property type="molecule type" value="Genomic_DNA"/>
</dbReference>
<name>A0ABW9KJ17_9BACT</name>
<keyword evidence="1" id="KW-0175">Coiled coil</keyword>
<evidence type="ECO:0000313" key="3">
    <source>
        <dbReference type="Proteomes" id="UP001634747"/>
    </source>
</evidence>
<reference evidence="2 3" key="1">
    <citation type="submission" date="2024-12" db="EMBL/GenBank/DDBJ databases">
        <authorList>
            <person name="Lee Y."/>
        </authorList>
    </citation>
    <scope>NUCLEOTIDE SEQUENCE [LARGE SCALE GENOMIC DNA]</scope>
    <source>
        <strain evidence="2 3">03SUJ4</strain>
    </source>
</reference>
<sequence>MGLLASAVLLLALFAYTFWPEKNPFTQRDRTRLDFLQERREVVMNNLRDLTFEFRAGKYPAEDYATQREILEREAAEILSEIDALQGIPSRA</sequence>
<evidence type="ECO:0000313" key="2">
    <source>
        <dbReference type="EMBL" id="MFN2975785.1"/>
    </source>
</evidence>
<organism evidence="2 3">
    <name type="scientific">Terriglobus aquaticus</name>
    <dbReference type="NCBI Taxonomy" id="940139"/>
    <lineage>
        <taxon>Bacteria</taxon>
        <taxon>Pseudomonadati</taxon>
        <taxon>Acidobacteriota</taxon>
        <taxon>Terriglobia</taxon>
        <taxon>Terriglobales</taxon>
        <taxon>Acidobacteriaceae</taxon>
        <taxon>Terriglobus</taxon>
    </lineage>
</organism>
<protein>
    <submittedName>
        <fullName evidence="2">Uncharacterized protein</fullName>
    </submittedName>
</protein>
<keyword evidence="3" id="KW-1185">Reference proteome</keyword>
<proteinExistence type="predicted"/>
<dbReference type="Proteomes" id="UP001634747">
    <property type="component" value="Unassembled WGS sequence"/>
</dbReference>
<gene>
    <name evidence="2" type="ORF">ACK2TP_08425</name>
</gene>
<evidence type="ECO:0000256" key="1">
    <source>
        <dbReference type="SAM" id="Coils"/>
    </source>
</evidence>
<comment type="caution">
    <text evidence="2">The sequence shown here is derived from an EMBL/GenBank/DDBJ whole genome shotgun (WGS) entry which is preliminary data.</text>
</comment>
<accession>A0ABW9KJ17</accession>